<dbReference type="EMBL" id="JBHUII010000007">
    <property type="protein sequence ID" value="MFD2206858.1"/>
    <property type="molecule type" value="Genomic_DNA"/>
</dbReference>
<dbReference type="InterPro" id="IPR049355">
    <property type="entry name" value="Formyl_trans-like_C"/>
</dbReference>
<dbReference type="InterPro" id="IPR011034">
    <property type="entry name" value="Formyl_transferase-like_C_sf"/>
</dbReference>
<proteinExistence type="predicted"/>
<dbReference type="Proteomes" id="UP001597294">
    <property type="component" value="Unassembled WGS sequence"/>
</dbReference>
<evidence type="ECO:0000259" key="1">
    <source>
        <dbReference type="Pfam" id="PF21553"/>
    </source>
</evidence>
<keyword evidence="3" id="KW-1185">Reference proteome</keyword>
<feature type="domain" description="Methionyl-tRNA formyltransferase-like C-terminal" evidence="1">
    <location>
        <begin position="168"/>
        <end position="224"/>
    </location>
</feature>
<dbReference type="CDD" id="cd08821">
    <property type="entry name" value="FMT_core_like_1"/>
    <property type="match status" value="1"/>
</dbReference>
<comment type="caution">
    <text evidence="2">The sequence shown here is derived from an EMBL/GenBank/DDBJ whole genome shotgun (WGS) entry which is preliminary data.</text>
</comment>
<organism evidence="2 3">
    <name type="scientific">Kiloniella antarctica</name>
    <dbReference type="NCBI Taxonomy" id="1550907"/>
    <lineage>
        <taxon>Bacteria</taxon>
        <taxon>Pseudomonadati</taxon>
        <taxon>Pseudomonadota</taxon>
        <taxon>Alphaproteobacteria</taxon>
        <taxon>Rhodospirillales</taxon>
        <taxon>Kiloniellaceae</taxon>
        <taxon>Kiloniella</taxon>
    </lineage>
</organism>
<dbReference type="SUPFAM" id="SSF50486">
    <property type="entry name" value="FMT C-terminal domain-like"/>
    <property type="match status" value="1"/>
</dbReference>
<accession>A0ABW5BL29</accession>
<evidence type="ECO:0000313" key="3">
    <source>
        <dbReference type="Proteomes" id="UP001597294"/>
    </source>
</evidence>
<dbReference type="Pfam" id="PF21553">
    <property type="entry name" value="Formyl_trans_C_2"/>
    <property type="match status" value="1"/>
</dbReference>
<dbReference type="InterPro" id="IPR036477">
    <property type="entry name" value="Formyl_transf_N_sf"/>
</dbReference>
<dbReference type="Gene3D" id="3.10.25.20">
    <property type="match status" value="1"/>
</dbReference>
<evidence type="ECO:0000313" key="2">
    <source>
        <dbReference type="EMBL" id="MFD2206858.1"/>
    </source>
</evidence>
<gene>
    <name evidence="2" type="ORF">ACFSKO_14600</name>
</gene>
<sequence>MVSEKTYILATIKDWNLDAFFKIQHQLPGKWLVITEQQALRFNEVKKHNPRYIFFPHWSWKIPKEIIDAYDCVCFHMTDLPYGRGGSPLQNLIENGHSKTKISALKMTSEFDAGNIFLKRSLSLHGSAQEIFVRCAHEVVEMIIEIVKSEPIPLPQIGEPTYFKRRTPEQSALIGDMDTEVLYNHIRMLDADTYPHAFIEFGNYRMLFSNANIGDGEVTAHVRFVLLDDK</sequence>
<name>A0ABW5BL29_9PROT</name>
<dbReference type="SUPFAM" id="SSF53328">
    <property type="entry name" value="Formyltransferase"/>
    <property type="match status" value="1"/>
</dbReference>
<dbReference type="Gene3D" id="3.40.50.170">
    <property type="entry name" value="Formyl transferase, N-terminal domain"/>
    <property type="match status" value="1"/>
</dbReference>
<dbReference type="RefSeq" id="WP_380252907.1">
    <property type="nucleotide sequence ID" value="NZ_JBHUII010000007.1"/>
</dbReference>
<protein>
    <recommendedName>
        <fullName evidence="1">Methionyl-tRNA formyltransferase-like C-terminal domain-containing protein</fullName>
    </recommendedName>
</protein>
<reference evidence="3" key="1">
    <citation type="journal article" date="2019" name="Int. J. Syst. Evol. Microbiol.">
        <title>The Global Catalogue of Microorganisms (GCM) 10K type strain sequencing project: providing services to taxonomists for standard genome sequencing and annotation.</title>
        <authorList>
            <consortium name="The Broad Institute Genomics Platform"/>
            <consortium name="The Broad Institute Genome Sequencing Center for Infectious Disease"/>
            <person name="Wu L."/>
            <person name="Ma J."/>
        </authorList>
    </citation>
    <scope>NUCLEOTIDE SEQUENCE [LARGE SCALE GENOMIC DNA]</scope>
    <source>
        <strain evidence="3">CGMCC 4.7192</strain>
    </source>
</reference>